<proteinExistence type="predicted"/>
<organism evidence="2 3">
    <name type="scientific">Staphylococcus equorum</name>
    <dbReference type="NCBI Taxonomy" id="246432"/>
    <lineage>
        <taxon>Bacteria</taxon>
        <taxon>Bacillati</taxon>
        <taxon>Bacillota</taxon>
        <taxon>Bacilli</taxon>
        <taxon>Bacillales</taxon>
        <taxon>Staphylococcaceae</taxon>
        <taxon>Staphylococcus</taxon>
    </lineage>
</organism>
<dbReference type="AlphaFoldDB" id="A0AAW7ALA6"/>
<dbReference type="Proteomes" id="UP001174037">
    <property type="component" value="Unassembled WGS sequence"/>
</dbReference>
<protein>
    <submittedName>
        <fullName evidence="2">Uncharacterized protein</fullName>
    </submittedName>
</protein>
<gene>
    <name evidence="2" type="ORF">P1A27_12685</name>
</gene>
<evidence type="ECO:0000313" key="3">
    <source>
        <dbReference type="Proteomes" id="UP001174037"/>
    </source>
</evidence>
<evidence type="ECO:0000256" key="1">
    <source>
        <dbReference type="SAM" id="Phobius"/>
    </source>
</evidence>
<feature type="transmembrane region" description="Helical" evidence="1">
    <location>
        <begin position="75"/>
        <end position="96"/>
    </location>
</feature>
<keyword evidence="1" id="KW-0812">Transmembrane</keyword>
<comment type="caution">
    <text evidence="2">The sequence shown here is derived from an EMBL/GenBank/DDBJ whole genome shotgun (WGS) entry which is preliminary data.</text>
</comment>
<sequence>MNIYMFFKLRTAVRNNIINIGTSNEHIDSMIKKDWLEPDVYQSTRFNDDPIPLLLGTAKITEEGKEQYLKVRNEWFKYIVTIVIAIAGVCGTLAGVL</sequence>
<reference evidence="2" key="2">
    <citation type="submission" date="2023-03" db="EMBL/GenBank/DDBJ databases">
        <authorList>
            <person name="Vazquez L."/>
            <person name="Rodriguez J."/>
            <person name="Mayo B."/>
            <person name="Florez A.B."/>
        </authorList>
    </citation>
    <scope>NUCLEOTIDE SEQUENCE</scope>
    <source>
        <strain evidence="2">5A3I</strain>
    </source>
</reference>
<dbReference type="RefSeq" id="WP_046465225.1">
    <property type="nucleotide sequence ID" value="NZ_CP068576.1"/>
</dbReference>
<reference evidence="2" key="1">
    <citation type="journal article" date="2023" name="Int. J. Mol. Sci.">
        <title>Antibiotic Resistance/Susceptibility Profiles of Staphylococcus equorum Strains from Cheese, and Genome Analysis for Antibiotic Resistance Genes.</title>
        <authorList>
            <person name="Vazquez L."/>
            <person name="Srednik M.E."/>
            <person name="Rodriguez J."/>
            <person name="Florez A.B."/>
            <person name="Mayo B."/>
        </authorList>
    </citation>
    <scope>NUCLEOTIDE SEQUENCE</scope>
    <source>
        <strain evidence="2">5A3I</strain>
    </source>
</reference>
<evidence type="ECO:0000313" key="2">
    <source>
        <dbReference type="EMBL" id="MDK9866794.1"/>
    </source>
</evidence>
<keyword evidence="1" id="KW-0472">Membrane</keyword>
<name>A0AAW7ALA6_9STAP</name>
<dbReference type="EMBL" id="JARGCK010000013">
    <property type="protein sequence ID" value="MDK9866794.1"/>
    <property type="molecule type" value="Genomic_DNA"/>
</dbReference>
<accession>A0AAW7ALA6</accession>
<keyword evidence="1" id="KW-1133">Transmembrane helix</keyword>